<dbReference type="PANTHER" id="PTHR23114:SF17">
    <property type="entry name" value="M7GPPPN-MRNA HYDROLASE"/>
    <property type="match status" value="1"/>
</dbReference>
<comment type="caution">
    <text evidence="11">The sequence shown here is derived from an EMBL/GenBank/DDBJ whole genome shotgun (WGS) entry which is preliminary data.</text>
</comment>
<organism evidence="11 12">
    <name type="scientific">Polyplax serrata</name>
    <name type="common">Common mouse louse</name>
    <dbReference type="NCBI Taxonomy" id="468196"/>
    <lineage>
        <taxon>Eukaryota</taxon>
        <taxon>Metazoa</taxon>
        <taxon>Ecdysozoa</taxon>
        <taxon>Arthropoda</taxon>
        <taxon>Hexapoda</taxon>
        <taxon>Insecta</taxon>
        <taxon>Pterygota</taxon>
        <taxon>Neoptera</taxon>
        <taxon>Paraneoptera</taxon>
        <taxon>Psocodea</taxon>
        <taxon>Troctomorpha</taxon>
        <taxon>Phthiraptera</taxon>
        <taxon>Anoplura</taxon>
        <taxon>Polyplacidae</taxon>
        <taxon>Polyplax</taxon>
    </lineage>
</organism>
<comment type="subcellular location">
    <subcellularLocation>
        <location evidence="2">Cytoplasm</location>
    </subcellularLocation>
</comment>
<gene>
    <name evidence="11" type="ORF">RUM44_005882</name>
</gene>
<evidence type="ECO:0000256" key="5">
    <source>
        <dbReference type="ARBA" id="ARBA00022723"/>
    </source>
</evidence>
<dbReference type="CDD" id="cd03672">
    <property type="entry name" value="NUDIX_Dcp2p_Nudt20"/>
    <property type="match status" value="1"/>
</dbReference>
<dbReference type="Pfam" id="PF00293">
    <property type="entry name" value="NUDIX"/>
    <property type="match status" value="1"/>
</dbReference>
<feature type="domain" description="Nudix hydrolase" evidence="10">
    <location>
        <begin position="97"/>
        <end position="228"/>
    </location>
</feature>
<evidence type="ECO:0000256" key="9">
    <source>
        <dbReference type="SAM" id="MobiDB-lite"/>
    </source>
</evidence>
<dbReference type="EMBL" id="JAWJWF010000006">
    <property type="protein sequence ID" value="KAK6631356.1"/>
    <property type="molecule type" value="Genomic_DNA"/>
</dbReference>
<evidence type="ECO:0000256" key="6">
    <source>
        <dbReference type="ARBA" id="ARBA00022801"/>
    </source>
</evidence>
<dbReference type="Pfam" id="PF05026">
    <property type="entry name" value="DCP2"/>
    <property type="match status" value="1"/>
</dbReference>
<name>A0ABR1AYC0_POLSC</name>
<dbReference type="SMART" id="SM01125">
    <property type="entry name" value="DCP2"/>
    <property type="match status" value="1"/>
</dbReference>
<feature type="compositionally biased region" description="Polar residues" evidence="9">
    <location>
        <begin position="267"/>
        <end position="289"/>
    </location>
</feature>
<dbReference type="Proteomes" id="UP001359485">
    <property type="component" value="Unassembled WGS sequence"/>
</dbReference>
<evidence type="ECO:0000313" key="12">
    <source>
        <dbReference type="Proteomes" id="UP001359485"/>
    </source>
</evidence>
<dbReference type="InterPro" id="IPR015797">
    <property type="entry name" value="NUDIX_hydrolase-like_dom_sf"/>
</dbReference>
<dbReference type="InterPro" id="IPR020084">
    <property type="entry name" value="NUDIX_hydrolase_CS"/>
</dbReference>
<keyword evidence="5" id="KW-0479">Metal-binding</keyword>
<protein>
    <recommendedName>
        <fullName evidence="10">Nudix hydrolase domain-containing protein</fullName>
    </recommendedName>
</protein>
<evidence type="ECO:0000256" key="7">
    <source>
        <dbReference type="ARBA" id="ARBA00022884"/>
    </source>
</evidence>
<dbReference type="Gene3D" id="3.90.79.10">
    <property type="entry name" value="Nucleoside Triphosphate Pyrophosphohydrolase"/>
    <property type="match status" value="1"/>
</dbReference>
<dbReference type="InterPro" id="IPR044099">
    <property type="entry name" value="Dcp2_NUDIX"/>
</dbReference>
<keyword evidence="12" id="KW-1185">Reference proteome</keyword>
<evidence type="ECO:0000256" key="3">
    <source>
        <dbReference type="ARBA" id="ARBA00005279"/>
    </source>
</evidence>
<dbReference type="PANTHER" id="PTHR23114">
    <property type="entry name" value="M7GPPPN-MRNA HYDROLASE"/>
    <property type="match status" value="1"/>
</dbReference>
<feature type="region of interest" description="Disordered" evidence="9">
    <location>
        <begin position="305"/>
        <end position="332"/>
    </location>
</feature>
<keyword evidence="4" id="KW-0963">Cytoplasm</keyword>
<accession>A0ABR1AYC0</accession>
<evidence type="ECO:0000256" key="4">
    <source>
        <dbReference type="ARBA" id="ARBA00022490"/>
    </source>
</evidence>
<reference evidence="11 12" key="1">
    <citation type="submission" date="2023-09" db="EMBL/GenBank/DDBJ databases">
        <title>Genomes of two closely related lineages of the louse Polyplax serrata with different host specificities.</title>
        <authorList>
            <person name="Martinu J."/>
            <person name="Tarabai H."/>
            <person name="Stefka J."/>
            <person name="Hypsa V."/>
        </authorList>
    </citation>
    <scope>NUCLEOTIDE SEQUENCE [LARGE SCALE GENOMIC DNA]</scope>
    <source>
        <strain evidence="11">98ZLc_SE</strain>
    </source>
</reference>
<evidence type="ECO:0000256" key="1">
    <source>
        <dbReference type="ARBA" id="ARBA00001936"/>
    </source>
</evidence>
<keyword evidence="6" id="KW-0378">Hydrolase</keyword>
<keyword evidence="7" id="KW-0694">RNA-binding</keyword>
<dbReference type="SUPFAM" id="SSF140586">
    <property type="entry name" value="Dcp2 domain-like"/>
    <property type="match status" value="1"/>
</dbReference>
<feature type="region of interest" description="Disordered" evidence="9">
    <location>
        <begin position="248"/>
        <end position="289"/>
    </location>
</feature>
<dbReference type="InterPro" id="IPR000086">
    <property type="entry name" value="NUDIX_hydrolase_dom"/>
</dbReference>
<proteinExistence type="inferred from homology"/>
<evidence type="ECO:0000313" key="11">
    <source>
        <dbReference type="EMBL" id="KAK6631356.1"/>
    </source>
</evidence>
<sequence length="401" mass="46999">MAFVSEKNLIPSEILDDLSSRFIVNIPEEEKREPIRLCFQVELAYWFYLDFFCTEDPNLKTCGMKEFTAQIFEHIPFLTPLLKNLDKIIDDWRMYKSSVPTYGAIVLNEDLTKVLLVQSYFAKSSWGFPKGKVNELEIPHNCAVREVFEETGLDISKMIDENDFIEANVNEQTIRLYVVSGVNENVKFQPRTRNEIKNVEWFTITDLPSSKKDMTSRVKIGVGPNSFFMVLPFIKRIRNWIQDRKLESKSTGKQWNGRRHRHKSMGETPSNSSPLQLQSTSGKNKRQNQVPQALEKDFLHYSMEKNPLNSKNTRNTNKQQQNKTNFKRQLFSDDEKHREVRILCDTSDFNNGTTMGPNNNNTFNNKHQSRKKMQNQELQFIVPRWLNFKLDKISILNCFDD</sequence>
<dbReference type="Gene3D" id="1.10.10.1050">
    <property type="entry name" value="Dcp2, box A domain"/>
    <property type="match status" value="1"/>
</dbReference>
<dbReference type="PROSITE" id="PS51462">
    <property type="entry name" value="NUDIX"/>
    <property type="match status" value="1"/>
</dbReference>
<dbReference type="SUPFAM" id="SSF55811">
    <property type="entry name" value="Nudix"/>
    <property type="match status" value="1"/>
</dbReference>
<comment type="cofactor">
    <cofactor evidence="1">
        <name>Mn(2+)</name>
        <dbReference type="ChEBI" id="CHEBI:29035"/>
    </cofactor>
</comment>
<evidence type="ECO:0000256" key="8">
    <source>
        <dbReference type="ARBA" id="ARBA00023211"/>
    </source>
</evidence>
<evidence type="ECO:0000256" key="2">
    <source>
        <dbReference type="ARBA" id="ARBA00004496"/>
    </source>
</evidence>
<feature type="compositionally biased region" description="Low complexity" evidence="9">
    <location>
        <begin position="311"/>
        <end position="329"/>
    </location>
</feature>
<comment type="similarity">
    <text evidence="3">Belongs to the Nudix hydrolase family. DCP2 subfamily.</text>
</comment>
<keyword evidence="8" id="KW-0464">Manganese</keyword>
<dbReference type="PROSITE" id="PS00893">
    <property type="entry name" value="NUDIX_BOX"/>
    <property type="match status" value="1"/>
</dbReference>
<evidence type="ECO:0000259" key="10">
    <source>
        <dbReference type="PROSITE" id="PS51462"/>
    </source>
</evidence>
<dbReference type="InterPro" id="IPR036189">
    <property type="entry name" value="DCP2_BoxA_sf"/>
</dbReference>
<dbReference type="InterPro" id="IPR007722">
    <property type="entry name" value="DCP2_BoxA"/>
</dbReference>